<name>E3D0Q1_9BACT</name>
<dbReference type="InterPro" id="IPR053149">
    <property type="entry name" value="TPK"/>
</dbReference>
<evidence type="ECO:0000256" key="1">
    <source>
        <dbReference type="ARBA" id="ARBA00022679"/>
    </source>
</evidence>
<dbReference type="GO" id="GO:0009229">
    <property type="term" value="P:thiamine diphosphate biosynthetic process"/>
    <property type="evidence" value="ECO:0007669"/>
    <property type="project" value="InterPro"/>
</dbReference>
<dbReference type="NCBIfam" id="TIGR01378">
    <property type="entry name" value="thi_PPkinase"/>
    <property type="match status" value="1"/>
</dbReference>
<dbReference type="EMBL" id="CM001022">
    <property type="protein sequence ID" value="EFQ23872.1"/>
    <property type="molecule type" value="Genomic_DNA"/>
</dbReference>
<dbReference type="SUPFAM" id="SSF63999">
    <property type="entry name" value="Thiamin pyrophosphokinase, catalytic domain"/>
    <property type="match status" value="1"/>
</dbReference>
<dbReference type="InterPro" id="IPR006282">
    <property type="entry name" value="Thi_PPkinase"/>
</dbReference>
<dbReference type="AlphaFoldDB" id="E3D0Q1"/>
<dbReference type="Gene3D" id="3.40.50.10240">
    <property type="entry name" value="Thiamin pyrophosphokinase, catalytic domain"/>
    <property type="match status" value="1"/>
</dbReference>
<gene>
    <name evidence="7" type="ORF">Apau_1453</name>
</gene>
<evidence type="ECO:0000256" key="5">
    <source>
        <dbReference type="NCBIfam" id="TIGR01378"/>
    </source>
</evidence>
<dbReference type="InterPro" id="IPR007371">
    <property type="entry name" value="TPK_catalytic"/>
</dbReference>
<keyword evidence="3 7" id="KW-0418">Kinase</keyword>
<protein>
    <recommendedName>
        <fullName evidence="5">Thiamine diphosphokinase</fullName>
        <ecNumber evidence="5">2.7.6.2</ecNumber>
    </recommendedName>
</protein>
<dbReference type="GO" id="GO:0004788">
    <property type="term" value="F:thiamine diphosphokinase activity"/>
    <property type="evidence" value="ECO:0007669"/>
    <property type="project" value="UniProtKB-UniRule"/>
</dbReference>
<dbReference type="GO" id="GO:0005524">
    <property type="term" value="F:ATP binding"/>
    <property type="evidence" value="ECO:0007669"/>
    <property type="project" value="UniProtKB-KW"/>
</dbReference>
<dbReference type="Pfam" id="PF04263">
    <property type="entry name" value="TPK_catalytic"/>
    <property type="match status" value="1"/>
</dbReference>
<feature type="domain" description="Thiamin pyrophosphokinase thiamin-binding" evidence="6">
    <location>
        <begin position="151"/>
        <end position="227"/>
    </location>
</feature>
<dbReference type="OrthoDB" id="1678571at2"/>
<dbReference type="SUPFAM" id="SSF63862">
    <property type="entry name" value="Thiamin pyrophosphokinase, substrate-binding domain"/>
    <property type="match status" value="1"/>
</dbReference>
<dbReference type="PANTHER" id="PTHR41299:SF1">
    <property type="entry name" value="THIAMINE PYROPHOSPHOKINASE"/>
    <property type="match status" value="1"/>
</dbReference>
<proteinExistence type="predicted"/>
<dbReference type="Proteomes" id="UP000005096">
    <property type="component" value="Chromosome"/>
</dbReference>
<keyword evidence="1" id="KW-0808">Transferase</keyword>
<dbReference type="STRING" id="584708.Apau_1453"/>
<dbReference type="InterPro" id="IPR036759">
    <property type="entry name" value="TPK_catalytic_sf"/>
</dbReference>
<dbReference type="PANTHER" id="PTHR41299">
    <property type="entry name" value="THIAMINE PYROPHOSPHOKINASE"/>
    <property type="match status" value="1"/>
</dbReference>
<evidence type="ECO:0000256" key="4">
    <source>
        <dbReference type="ARBA" id="ARBA00022840"/>
    </source>
</evidence>
<keyword evidence="2" id="KW-0547">Nucleotide-binding</keyword>
<keyword evidence="8" id="KW-1185">Reference proteome</keyword>
<dbReference type="EC" id="2.7.6.2" evidence="5"/>
<keyword evidence="4" id="KW-0067">ATP-binding</keyword>
<dbReference type="PaxDb" id="584708-Apau_1453"/>
<dbReference type="HOGENOM" id="CLU_044237_1_1_0"/>
<dbReference type="Pfam" id="PF04265">
    <property type="entry name" value="TPK_B1_binding"/>
    <property type="match status" value="1"/>
</dbReference>
<dbReference type="GO" id="GO:0016301">
    <property type="term" value="F:kinase activity"/>
    <property type="evidence" value="ECO:0007669"/>
    <property type="project" value="UniProtKB-KW"/>
</dbReference>
<evidence type="ECO:0000313" key="7">
    <source>
        <dbReference type="EMBL" id="EFQ23872.1"/>
    </source>
</evidence>
<sequence>MRWKDVELLSPGLPEGGRRVLLVLGGRAPDTPWLDSFRQEGWELWAVDRGVEACRRAGWLPRLVLGDRDSASPADWDWAVSAGGEERLFCKDKDATDFQLALQELAEIDPRPQVLLTGAFGGRLDHLWSLLHSFLPGTAWTPLGMADQEEGVYLLPGPGKVEVRFGDPIPQAVSLLPLRGDCEGVGISGVRWPLVDTHLALSHPYAVSNRLEGGERGVRAEVRRGTLGVYWCLTGA</sequence>
<evidence type="ECO:0000256" key="2">
    <source>
        <dbReference type="ARBA" id="ARBA00022741"/>
    </source>
</evidence>
<dbReference type="GO" id="GO:0006772">
    <property type="term" value="P:thiamine metabolic process"/>
    <property type="evidence" value="ECO:0007669"/>
    <property type="project" value="UniProtKB-UniRule"/>
</dbReference>
<accession>E3D0Q1</accession>
<reference evidence="7 8" key="1">
    <citation type="journal article" date="2010" name="Stand. Genomic Sci.">
        <title>Non-contiguous finished genome sequence of Aminomonas paucivorans type strain (GLU-3).</title>
        <authorList>
            <person name="Pitluck S."/>
            <person name="Yasawong M."/>
            <person name="Held B."/>
            <person name="Lapidus A."/>
            <person name="Nolan M."/>
            <person name="Copeland A."/>
            <person name="Lucas S."/>
            <person name="Del Rio T.G."/>
            <person name="Tice H."/>
            <person name="Cheng J.F."/>
            <person name="Chertkov O."/>
            <person name="Goodwin L."/>
            <person name="Tapia R."/>
            <person name="Han C."/>
            <person name="Liolios K."/>
            <person name="Ivanova N."/>
            <person name="Mavromatis K."/>
            <person name="Ovchinnikova G."/>
            <person name="Pati A."/>
            <person name="Chen A."/>
            <person name="Palaniappan K."/>
            <person name="Land M."/>
            <person name="Hauser L."/>
            <person name="Chang Y.J."/>
            <person name="Jeffries C.D."/>
            <person name="Pukall R."/>
            <person name="Spring S."/>
            <person name="Rohde M."/>
            <person name="Sikorski J."/>
            <person name="Goker M."/>
            <person name="Woyke T."/>
            <person name="Bristow J."/>
            <person name="Eisen J.A."/>
            <person name="Markowitz V."/>
            <person name="Hugenholtz P."/>
            <person name="Kyrpides N.C."/>
            <person name="Klenk H.P."/>
        </authorList>
    </citation>
    <scope>NUCLEOTIDE SEQUENCE [LARGE SCALE GENOMIC DNA]</scope>
    <source>
        <strain evidence="7 8">DSM 12260</strain>
    </source>
</reference>
<dbReference type="GO" id="GO:0030975">
    <property type="term" value="F:thiamine binding"/>
    <property type="evidence" value="ECO:0007669"/>
    <property type="project" value="InterPro"/>
</dbReference>
<dbReference type="SMART" id="SM00983">
    <property type="entry name" value="TPK_B1_binding"/>
    <property type="match status" value="1"/>
</dbReference>
<evidence type="ECO:0000313" key="8">
    <source>
        <dbReference type="Proteomes" id="UP000005096"/>
    </source>
</evidence>
<dbReference type="InterPro" id="IPR007373">
    <property type="entry name" value="Thiamin_PyroPKinase_B1-bd"/>
</dbReference>
<dbReference type="InterPro" id="IPR036371">
    <property type="entry name" value="TPK_B1-bd_sf"/>
</dbReference>
<dbReference type="RefSeq" id="WP_006301076.1">
    <property type="nucleotide sequence ID" value="NZ_CM001022.1"/>
</dbReference>
<dbReference type="eggNOG" id="COG1564">
    <property type="taxonomic scope" value="Bacteria"/>
</dbReference>
<dbReference type="CDD" id="cd07995">
    <property type="entry name" value="TPK"/>
    <property type="match status" value="1"/>
</dbReference>
<evidence type="ECO:0000256" key="3">
    <source>
        <dbReference type="ARBA" id="ARBA00022777"/>
    </source>
</evidence>
<evidence type="ECO:0000259" key="6">
    <source>
        <dbReference type="SMART" id="SM00983"/>
    </source>
</evidence>
<organism evidence="7 8">
    <name type="scientific">Aminomonas paucivorans DSM 12260</name>
    <dbReference type="NCBI Taxonomy" id="584708"/>
    <lineage>
        <taxon>Bacteria</taxon>
        <taxon>Thermotogati</taxon>
        <taxon>Synergistota</taxon>
        <taxon>Synergistia</taxon>
        <taxon>Synergistales</taxon>
        <taxon>Synergistaceae</taxon>
        <taxon>Aminomonas</taxon>
    </lineage>
</organism>